<reference evidence="3 4" key="1">
    <citation type="submission" date="2016-11" db="EMBL/GenBank/DDBJ databases">
        <title>Draft Genome Sequences of Nine Cyanobacterial Strains from Diverse Habitats.</title>
        <authorList>
            <person name="Zhu T."/>
            <person name="Hou S."/>
            <person name="Lu X."/>
            <person name="Hess W.R."/>
        </authorList>
    </citation>
    <scope>NUCLEOTIDE SEQUENCE [LARGE SCALE GENOMIC DNA]</scope>
    <source>
        <strain evidence="3 4">5.2 s.c.1</strain>
    </source>
</reference>
<evidence type="ECO:0000313" key="3">
    <source>
        <dbReference type="EMBL" id="OKH29150.1"/>
    </source>
</evidence>
<sequence length="240" mass="26061">MRKTLVLATLLAISGLSATATPGITQSRQKPRPASPTAPAQPGVVLPSGRGSQASLEYRQVERAGRDIARAREDSYRVSYLARQVSSSQANELLPIAQQIMERAESNFRGGQYFEASEQAKAAAAIYDAAENLYEGELGYVVGKKGPSGPSRSYIEAPQRAQERIARTEAEIQYYRSNDNTVRQLLDRAKMLVANAATPAANASAIPVTNTYNFAYLAQNRAADRLLRAAMHLIAAERGF</sequence>
<evidence type="ECO:0000313" key="4">
    <source>
        <dbReference type="Proteomes" id="UP000185984"/>
    </source>
</evidence>
<feature type="signal peptide" evidence="2">
    <location>
        <begin position="1"/>
        <end position="20"/>
    </location>
</feature>
<keyword evidence="4" id="KW-1185">Reference proteome</keyword>
<feature type="chain" id="PRO_5012866302" description="DUF4398 domain-containing protein" evidence="2">
    <location>
        <begin position="21"/>
        <end position="240"/>
    </location>
</feature>
<comment type="caution">
    <text evidence="3">The sequence shown here is derived from an EMBL/GenBank/DDBJ whole genome shotgun (WGS) entry which is preliminary data.</text>
</comment>
<dbReference type="EMBL" id="MRCC01000001">
    <property type="protein sequence ID" value="OKH29150.1"/>
    <property type="molecule type" value="Genomic_DNA"/>
</dbReference>
<name>A0A1U7I002_9CHRO</name>
<organism evidence="3 4">
    <name type="scientific">Chroogloeocystis siderophila 5.2 s.c.1</name>
    <dbReference type="NCBI Taxonomy" id="247279"/>
    <lineage>
        <taxon>Bacteria</taxon>
        <taxon>Bacillati</taxon>
        <taxon>Cyanobacteriota</taxon>
        <taxon>Cyanophyceae</taxon>
        <taxon>Oscillatoriophycideae</taxon>
        <taxon>Chroococcales</taxon>
        <taxon>Chroococcaceae</taxon>
        <taxon>Chroogloeocystis</taxon>
    </lineage>
</organism>
<accession>A0A1U7I002</accession>
<feature type="region of interest" description="Disordered" evidence="1">
    <location>
        <begin position="22"/>
        <end position="52"/>
    </location>
</feature>
<dbReference type="RefSeq" id="WP_073547639.1">
    <property type="nucleotide sequence ID" value="NZ_CAWMVK010000001.1"/>
</dbReference>
<dbReference type="Proteomes" id="UP000185984">
    <property type="component" value="Unassembled WGS sequence"/>
</dbReference>
<proteinExistence type="predicted"/>
<evidence type="ECO:0000256" key="1">
    <source>
        <dbReference type="SAM" id="MobiDB-lite"/>
    </source>
</evidence>
<evidence type="ECO:0008006" key="5">
    <source>
        <dbReference type="Google" id="ProtNLM"/>
    </source>
</evidence>
<evidence type="ECO:0000256" key="2">
    <source>
        <dbReference type="SAM" id="SignalP"/>
    </source>
</evidence>
<dbReference type="AlphaFoldDB" id="A0A1U7I002"/>
<dbReference type="OrthoDB" id="27520at2"/>
<protein>
    <recommendedName>
        <fullName evidence="5">DUF4398 domain-containing protein</fullName>
    </recommendedName>
</protein>
<keyword evidence="2" id="KW-0732">Signal</keyword>
<gene>
    <name evidence="3" type="ORF">NIES1031_00670</name>
</gene>